<dbReference type="SUPFAM" id="SSF54001">
    <property type="entry name" value="Cysteine proteinases"/>
    <property type="match status" value="1"/>
</dbReference>
<evidence type="ECO:0000313" key="3">
    <source>
        <dbReference type="Proteomes" id="UP001187531"/>
    </source>
</evidence>
<sequence>VMKNLGIESIILLEIIELFLHILRKHGTNFRDSAEGSDDEWEKYKIMFQNRYPNPQMNSLRKKLWLSKTNAIKAHNSKANNGDHSYIMSENIFSDYTEEENEK</sequence>
<feature type="non-terminal residue" evidence="2">
    <location>
        <position position="103"/>
    </location>
</feature>
<dbReference type="Gene3D" id="1.10.287.2250">
    <property type="match status" value="1"/>
</dbReference>
<gene>
    <name evidence="2" type="ORF">QYM36_008303</name>
</gene>
<keyword evidence="3" id="KW-1185">Reference proteome</keyword>
<accession>A0AA88LEN1</accession>
<protein>
    <recommendedName>
        <fullName evidence="1">Cathepsin propeptide inhibitor domain-containing protein</fullName>
    </recommendedName>
</protein>
<feature type="non-terminal residue" evidence="2">
    <location>
        <position position="1"/>
    </location>
</feature>
<dbReference type="InterPro" id="IPR038765">
    <property type="entry name" value="Papain-like_cys_pep_sf"/>
</dbReference>
<dbReference type="InterPro" id="IPR013201">
    <property type="entry name" value="Prot_inhib_I29"/>
</dbReference>
<evidence type="ECO:0000259" key="1">
    <source>
        <dbReference type="SMART" id="SM00848"/>
    </source>
</evidence>
<dbReference type="Proteomes" id="UP001187531">
    <property type="component" value="Unassembled WGS sequence"/>
</dbReference>
<dbReference type="AlphaFoldDB" id="A0AA88LEN1"/>
<evidence type="ECO:0000313" key="2">
    <source>
        <dbReference type="EMBL" id="KAK2727767.1"/>
    </source>
</evidence>
<feature type="domain" description="Cathepsin propeptide inhibitor" evidence="1">
    <location>
        <begin position="41"/>
        <end position="101"/>
    </location>
</feature>
<dbReference type="SMART" id="SM00848">
    <property type="entry name" value="Inhibitor_I29"/>
    <property type="match status" value="1"/>
</dbReference>
<dbReference type="EMBL" id="JAVRJZ010000001">
    <property type="protein sequence ID" value="KAK2727767.1"/>
    <property type="molecule type" value="Genomic_DNA"/>
</dbReference>
<organism evidence="2 3">
    <name type="scientific">Artemia franciscana</name>
    <name type="common">Brine shrimp</name>
    <name type="synonym">Artemia sanfranciscana</name>
    <dbReference type="NCBI Taxonomy" id="6661"/>
    <lineage>
        <taxon>Eukaryota</taxon>
        <taxon>Metazoa</taxon>
        <taxon>Ecdysozoa</taxon>
        <taxon>Arthropoda</taxon>
        <taxon>Crustacea</taxon>
        <taxon>Branchiopoda</taxon>
        <taxon>Anostraca</taxon>
        <taxon>Artemiidae</taxon>
        <taxon>Artemia</taxon>
    </lineage>
</organism>
<dbReference type="Pfam" id="PF08246">
    <property type="entry name" value="Inhibitor_I29"/>
    <property type="match status" value="1"/>
</dbReference>
<comment type="caution">
    <text evidence="2">The sequence shown here is derived from an EMBL/GenBank/DDBJ whole genome shotgun (WGS) entry which is preliminary data.</text>
</comment>
<reference evidence="2" key="1">
    <citation type="submission" date="2023-07" db="EMBL/GenBank/DDBJ databases">
        <title>Chromosome-level genome assembly of Artemia franciscana.</title>
        <authorList>
            <person name="Jo E."/>
        </authorList>
    </citation>
    <scope>NUCLEOTIDE SEQUENCE</scope>
    <source>
        <tissue evidence="2">Whole body</tissue>
    </source>
</reference>
<proteinExistence type="predicted"/>
<name>A0AA88LEN1_ARTSF</name>